<feature type="transmembrane region" description="Helical" evidence="7">
    <location>
        <begin position="59"/>
        <end position="82"/>
    </location>
</feature>
<proteinExistence type="predicted"/>
<evidence type="ECO:0000256" key="3">
    <source>
        <dbReference type="ARBA" id="ARBA00022840"/>
    </source>
</evidence>
<keyword evidence="3" id="KW-0067">ATP-binding</keyword>
<feature type="transmembrane region" description="Helical" evidence="7">
    <location>
        <begin position="349"/>
        <end position="372"/>
    </location>
</feature>
<evidence type="ECO:0000256" key="2">
    <source>
        <dbReference type="ARBA" id="ARBA00022741"/>
    </source>
</evidence>
<evidence type="ECO:0000313" key="8">
    <source>
        <dbReference type="EMBL" id="KAF7348322.1"/>
    </source>
</evidence>
<dbReference type="EMBL" id="JACAZH010000017">
    <property type="protein sequence ID" value="KAF7348322.1"/>
    <property type="molecule type" value="Genomic_DNA"/>
</dbReference>
<keyword evidence="9" id="KW-1185">Reference proteome</keyword>
<dbReference type="GO" id="GO:0016020">
    <property type="term" value="C:membrane"/>
    <property type="evidence" value="ECO:0007669"/>
    <property type="project" value="InterPro"/>
</dbReference>
<gene>
    <name evidence="8" type="ORF">MSAN_01786000</name>
</gene>
<reference evidence="8" key="1">
    <citation type="submission" date="2020-05" db="EMBL/GenBank/DDBJ databases">
        <title>Mycena genomes resolve the evolution of fungal bioluminescence.</title>
        <authorList>
            <person name="Tsai I.J."/>
        </authorList>
    </citation>
    <scope>NUCLEOTIDE SEQUENCE</scope>
    <source>
        <strain evidence="8">160909Yilan</strain>
    </source>
</reference>
<comment type="caution">
    <text evidence="8">The sequence shown here is derived from an EMBL/GenBank/DDBJ whole genome shotgun (WGS) entry which is preliminary data.</text>
</comment>
<accession>A0A8H6XXX4</accession>
<feature type="region of interest" description="Disordered" evidence="6">
    <location>
        <begin position="400"/>
        <end position="488"/>
    </location>
</feature>
<evidence type="ECO:0000256" key="4">
    <source>
        <dbReference type="ARBA" id="ARBA00022989"/>
    </source>
</evidence>
<dbReference type="OrthoDB" id="6500128at2759"/>
<dbReference type="Proteomes" id="UP000623467">
    <property type="component" value="Unassembled WGS sequence"/>
</dbReference>
<feature type="transmembrane region" description="Helical" evidence="7">
    <location>
        <begin position="195"/>
        <end position="213"/>
    </location>
</feature>
<sequence>MSQWYTCFSAVNVSTTSSLPLAEDIHWRYNSYSTLRFMDLDFTSLLQSIMNSVSHGPELWPLFIPACVTAISASSLLIHFAFAINSTQAQIPSPGISRGAIHWLRVARTLGCLGLLGLSIFPFNDGLVRGVLRVTPYLYASVLACLSLNPSKAHHRLVRHANCILFCVFCVYVYRDLIPLATFTEIPADIEGCKLWAKIGLLFATAVVVPLLMPRQYIPVDPLNPQTVLNPEQTASIFSFTFYSFLDHIIFLAHRKSQLEEEELYPLCDTDAAAHLQKRSFKYLDTFSGNSRHIAFGLLRIFHREFAILALLLILRVLTNYSGPYAMNQLLQYIETRDDPDARVVVRPWVWIGLIFLGPVVGSFAFQTYAFINTRTLVQVEAIITQLVFTHSLRIRMKAETTDTKDNAPAVEAALSPSPSTSPSGPGPGSDTESTVETATQPEYADSSSHTEDNSASPTMQASSSSIKPTWTASKLHPKPAAKEPKILEEKKKSGGNLAGKINNLVTVDLGNITDSRHFLITAFCRQYPRGVQAGGLQK</sequence>
<dbReference type="GO" id="GO:0042626">
    <property type="term" value="F:ATPase-coupled transmembrane transporter activity"/>
    <property type="evidence" value="ECO:0007669"/>
    <property type="project" value="TreeGrafter"/>
</dbReference>
<dbReference type="Gene3D" id="1.20.1560.10">
    <property type="entry name" value="ABC transporter type 1, transmembrane domain"/>
    <property type="match status" value="1"/>
</dbReference>
<name>A0A8H6XXX4_9AGAR</name>
<dbReference type="PANTHER" id="PTHR24223:SF356">
    <property type="entry name" value="ATP-BINDING CASSETTE TRANSPORTER ABC4"/>
    <property type="match status" value="1"/>
</dbReference>
<keyword evidence="5 7" id="KW-0472">Membrane</keyword>
<evidence type="ECO:0000313" key="9">
    <source>
        <dbReference type="Proteomes" id="UP000623467"/>
    </source>
</evidence>
<evidence type="ECO:0000256" key="6">
    <source>
        <dbReference type="SAM" id="MobiDB-lite"/>
    </source>
</evidence>
<dbReference type="GO" id="GO:0005524">
    <property type="term" value="F:ATP binding"/>
    <property type="evidence" value="ECO:0007669"/>
    <property type="project" value="UniProtKB-KW"/>
</dbReference>
<feature type="transmembrane region" description="Helical" evidence="7">
    <location>
        <begin position="306"/>
        <end position="323"/>
    </location>
</feature>
<evidence type="ECO:0000256" key="7">
    <source>
        <dbReference type="SAM" id="Phobius"/>
    </source>
</evidence>
<evidence type="ECO:0000256" key="1">
    <source>
        <dbReference type="ARBA" id="ARBA00022692"/>
    </source>
</evidence>
<dbReference type="InterPro" id="IPR050173">
    <property type="entry name" value="ABC_transporter_C-like"/>
</dbReference>
<keyword evidence="1 7" id="KW-0812">Transmembrane</keyword>
<organism evidence="8 9">
    <name type="scientific">Mycena sanguinolenta</name>
    <dbReference type="NCBI Taxonomy" id="230812"/>
    <lineage>
        <taxon>Eukaryota</taxon>
        <taxon>Fungi</taxon>
        <taxon>Dikarya</taxon>
        <taxon>Basidiomycota</taxon>
        <taxon>Agaricomycotina</taxon>
        <taxon>Agaricomycetes</taxon>
        <taxon>Agaricomycetidae</taxon>
        <taxon>Agaricales</taxon>
        <taxon>Marasmiineae</taxon>
        <taxon>Mycenaceae</taxon>
        <taxon>Mycena</taxon>
    </lineage>
</organism>
<feature type="transmembrane region" description="Helical" evidence="7">
    <location>
        <begin position="103"/>
        <end position="123"/>
    </location>
</feature>
<keyword evidence="4 7" id="KW-1133">Transmembrane helix</keyword>
<feature type="compositionally biased region" description="Low complexity" evidence="6">
    <location>
        <begin position="416"/>
        <end position="435"/>
    </location>
</feature>
<dbReference type="AlphaFoldDB" id="A0A8H6XXX4"/>
<dbReference type="InterPro" id="IPR036640">
    <property type="entry name" value="ABC1_TM_sf"/>
</dbReference>
<feature type="transmembrane region" description="Helical" evidence="7">
    <location>
        <begin position="157"/>
        <end position="174"/>
    </location>
</feature>
<keyword evidence="2" id="KW-0547">Nucleotide-binding</keyword>
<dbReference type="PANTHER" id="PTHR24223">
    <property type="entry name" value="ATP-BINDING CASSETTE SUB-FAMILY C"/>
    <property type="match status" value="1"/>
</dbReference>
<feature type="compositionally biased region" description="Low complexity" evidence="6">
    <location>
        <begin position="455"/>
        <end position="466"/>
    </location>
</feature>
<evidence type="ECO:0000256" key="5">
    <source>
        <dbReference type="ARBA" id="ARBA00023136"/>
    </source>
</evidence>
<protein>
    <submittedName>
        <fullName evidence="8">Multidrug resistance-associated ABC transporter protein</fullName>
    </submittedName>
</protein>
<dbReference type="SUPFAM" id="SSF90123">
    <property type="entry name" value="ABC transporter transmembrane region"/>
    <property type="match status" value="1"/>
</dbReference>